<organism evidence="1">
    <name type="scientific">Rosellinia necatrix</name>
    <name type="common">White root-rot fungus</name>
    <dbReference type="NCBI Taxonomy" id="77044"/>
    <lineage>
        <taxon>Eukaryota</taxon>
        <taxon>Fungi</taxon>
        <taxon>Dikarya</taxon>
        <taxon>Ascomycota</taxon>
        <taxon>Pezizomycotina</taxon>
        <taxon>Sordariomycetes</taxon>
        <taxon>Xylariomycetidae</taxon>
        <taxon>Xylariales</taxon>
        <taxon>Xylariaceae</taxon>
        <taxon>Rosellinia</taxon>
    </lineage>
</organism>
<evidence type="ECO:0000313" key="2">
    <source>
        <dbReference type="Proteomes" id="UP000054516"/>
    </source>
</evidence>
<keyword evidence="2" id="KW-1185">Reference proteome</keyword>
<dbReference type="EMBL" id="DF977500">
    <property type="protein sequence ID" value="GAP90854.2"/>
    <property type="molecule type" value="Genomic_DNA"/>
</dbReference>
<dbReference type="Proteomes" id="UP000054516">
    <property type="component" value="Unassembled WGS sequence"/>
</dbReference>
<sequence>MHIDGNVKFQIKPDPQDADAVLHLVTLCSICTYGTSCSLDVIGWQFCLEQRPN</sequence>
<reference evidence="1" key="1">
    <citation type="submission" date="2016-03" db="EMBL/GenBank/DDBJ databases">
        <title>Draft genome sequence of Rosellinia necatrix.</title>
        <authorList>
            <person name="Kanematsu S."/>
        </authorList>
    </citation>
    <scope>NUCLEOTIDE SEQUENCE [LARGE SCALE GENOMIC DNA]</scope>
    <source>
        <strain evidence="1">W97</strain>
    </source>
</reference>
<evidence type="ECO:0000313" key="1">
    <source>
        <dbReference type="EMBL" id="GAP90854.2"/>
    </source>
</evidence>
<name>A0A1W2TQV8_ROSNE</name>
<protein>
    <submittedName>
        <fullName evidence="1">Uncharacterized protein</fullName>
    </submittedName>
</protein>
<accession>A0A1W2TQV8</accession>
<dbReference type="AlphaFoldDB" id="A0A1W2TQV8"/>
<proteinExistence type="predicted"/>
<gene>
    <name evidence="1" type="ORF">SAMD00023353_5500340</name>
</gene>